<dbReference type="PANTHER" id="PTHR13194:SF19">
    <property type="entry name" value="NAD(P)-BINDING ROSSMANN-FOLD SUPERFAMILY PROTEIN"/>
    <property type="match status" value="1"/>
</dbReference>
<dbReference type="InterPro" id="IPR013857">
    <property type="entry name" value="NADH-UbQ_OxRdtase-assoc_prot30"/>
</dbReference>
<dbReference type="Pfam" id="PF08547">
    <property type="entry name" value="CIA30"/>
    <property type="match status" value="1"/>
</dbReference>
<gene>
    <name evidence="3" type="ORF">EV03_0176</name>
</gene>
<dbReference type="GO" id="GO:0051082">
    <property type="term" value="F:unfolded protein binding"/>
    <property type="evidence" value="ECO:0007669"/>
    <property type="project" value="TreeGrafter"/>
</dbReference>
<dbReference type="InterPro" id="IPR008979">
    <property type="entry name" value="Galactose-bd-like_sf"/>
</dbReference>
<comment type="caution">
    <text evidence="3">The sequence shown here is derived from an EMBL/GenBank/DDBJ whole genome shotgun (WGS) entry which is preliminary data.</text>
</comment>
<reference evidence="4" key="1">
    <citation type="journal article" date="2014" name="Sci. Data">
        <title>Genomes of diverse isolates of the marine cyanobacterium Prochlorococcus.</title>
        <authorList>
            <person name="Biller S."/>
            <person name="Berube P."/>
            <person name="Thompson J."/>
            <person name="Kelly L."/>
            <person name="Roggensack S."/>
            <person name="Awad L."/>
            <person name="Roache-Johnson K."/>
            <person name="Ding H."/>
            <person name="Giovannoni S.J."/>
            <person name="Moore L.R."/>
            <person name="Chisholm S.W."/>
        </authorList>
    </citation>
    <scope>NUCLEOTIDE SEQUENCE [LARGE SCALE GENOMIC DNA]</scope>
    <source>
        <strain evidence="4">PAC1</strain>
    </source>
</reference>
<evidence type="ECO:0000313" key="3">
    <source>
        <dbReference type="EMBL" id="KGG22282.1"/>
    </source>
</evidence>
<evidence type="ECO:0000259" key="2">
    <source>
        <dbReference type="Pfam" id="PF08547"/>
    </source>
</evidence>
<accession>A0A0A2C9Q4</accession>
<dbReference type="GO" id="GO:0010257">
    <property type="term" value="P:NADH dehydrogenase complex assembly"/>
    <property type="evidence" value="ECO:0007669"/>
    <property type="project" value="TreeGrafter"/>
</dbReference>
<dbReference type="RefSeq" id="WP_036904306.1">
    <property type="nucleotide sequence ID" value="NZ_CP138967.1"/>
</dbReference>
<dbReference type="SUPFAM" id="SSF49785">
    <property type="entry name" value="Galactose-binding domain-like"/>
    <property type="match status" value="1"/>
</dbReference>
<evidence type="ECO:0000313" key="4">
    <source>
        <dbReference type="Proteomes" id="UP000030392"/>
    </source>
</evidence>
<protein>
    <submittedName>
        <fullName evidence="3">NAD dependent epimerase/dehydratase</fullName>
    </submittedName>
</protein>
<dbReference type="Proteomes" id="UP000030392">
    <property type="component" value="Unassembled WGS sequence"/>
</dbReference>
<evidence type="ECO:0000256" key="1">
    <source>
        <dbReference type="ARBA" id="ARBA00007884"/>
    </source>
</evidence>
<organism evidence="3 4">
    <name type="scientific">Prochlorococcus marinus str. PAC1</name>
    <dbReference type="NCBI Taxonomy" id="59924"/>
    <lineage>
        <taxon>Bacteria</taxon>
        <taxon>Bacillati</taxon>
        <taxon>Cyanobacteriota</taxon>
        <taxon>Cyanophyceae</taxon>
        <taxon>Synechococcales</taxon>
        <taxon>Prochlorococcaceae</taxon>
        <taxon>Prochlorococcus</taxon>
    </lineage>
</organism>
<name>A0A0A2C9Q4_PROMR</name>
<dbReference type="InterPro" id="IPR039131">
    <property type="entry name" value="NDUFAF1"/>
</dbReference>
<dbReference type="AlphaFoldDB" id="A0A0A2C9Q4"/>
<proteinExistence type="inferred from homology"/>
<comment type="similarity">
    <text evidence="1">Belongs to the CIA30 family.</text>
</comment>
<feature type="domain" description="NADH:ubiquinone oxidoreductase intermediate-associated protein 30" evidence="2">
    <location>
        <begin position="9"/>
        <end position="164"/>
    </location>
</feature>
<dbReference type="EMBL" id="JNAX01000003">
    <property type="protein sequence ID" value="KGG22282.1"/>
    <property type="molecule type" value="Genomic_DNA"/>
</dbReference>
<dbReference type="PANTHER" id="PTHR13194">
    <property type="entry name" value="COMPLEX I INTERMEDIATE-ASSOCIATED PROTEIN 30"/>
    <property type="match status" value="1"/>
</dbReference>
<sequence>MPELEKVVSSSDFDDWFSLNDTIMGGSSKAVCRASSKGLSLEGVVVEEKGGFVSCKSPIFSPLLNLSSYQGFELKIEGKGRTLKFGVSCKYGILGLKEFFLNKSPGGLRWVAEIDTKRFGTTIIKVPFESLEPTVLAKKISLPIKFRSDSISQFQLLHSKFGRPGELNPGFKPGKINFLLQSISVY</sequence>